<accession>A0ABV4MLG1</accession>
<dbReference type="PROSITE" id="PS51128">
    <property type="entry name" value="ZF_DKSA_2"/>
    <property type="match status" value="1"/>
</dbReference>
<evidence type="ECO:0000313" key="8">
    <source>
        <dbReference type="Proteomes" id="UP001569151"/>
    </source>
</evidence>
<dbReference type="Proteomes" id="UP001569151">
    <property type="component" value="Unassembled WGS sequence"/>
</dbReference>
<keyword evidence="8" id="KW-1185">Reference proteome</keyword>
<dbReference type="EMBL" id="JBGOOS010000027">
    <property type="protein sequence ID" value="MEZ8210420.1"/>
    <property type="molecule type" value="Genomic_DNA"/>
</dbReference>
<evidence type="ECO:0000259" key="6">
    <source>
        <dbReference type="Pfam" id="PF01258"/>
    </source>
</evidence>
<feature type="domain" description="Zinc finger DksA/TraR C4-type" evidence="6">
    <location>
        <begin position="44"/>
        <end position="74"/>
    </location>
</feature>
<proteinExistence type="predicted"/>
<evidence type="ECO:0000256" key="3">
    <source>
        <dbReference type="ARBA" id="ARBA00022833"/>
    </source>
</evidence>
<organism evidence="7 8">
    <name type="scientific">Vibrio bivalvicida</name>
    <dbReference type="NCBI Taxonomy" id="1276888"/>
    <lineage>
        <taxon>Bacteria</taxon>
        <taxon>Pseudomonadati</taxon>
        <taxon>Pseudomonadota</taxon>
        <taxon>Gammaproteobacteria</taxon>
        <taxon>Vibrionales</taxon>
        <taxon>Vibrionaceae</taxon>
        <taxon>Vibrio</taxon>
        <taxon>Vibrio oreintalis group</taxon>
    </lineage>
</organism>
<evidence type="ECO:0000256" key="2">
    <source>
        <dbReference type="ARBA" id="ARBA00022771"/>
    </source>
</evidence>
<reference evidence="7 8" key="1">
    <citation type="submission" date="2024-06" db="EMBL/GenBank/DDBJ databases">
        <authorList>
            <person name="Steensen K."/>
            <person name="Seneca J."/>
            <person name="Bartlau N."/>
            <person name="Yu A.X."/>
            <person name="Polz M.F."/>
        </authorList>
    </citation>
    <scope>NUCLEOTIDE SEQUENCE [LARGE SCALE GENOMIC DNA]</scope>
    <source>
        <strain evidence="7 8">1F146</strain>
    </source>
</reference>
<dbReference type="Gene3D" id="1.20.120.910">
    <property type="entry name" value="DksA, coiled-coil domain"/>
    <property type="match status" value="1"/>
</dbReference>
<dbReference type="RefSeq" id="WP_371719623.1">
    <property type="nucleotide sequence ID" value="NZ_JBGOOF010000027.1"/>
</dbReference>
<protein>
    <submittedName>
        <fullName evidence="7">TraR/DksA C4-type zinc finger protein</fullName>
    </submittedName>
</protein>
<evidence type="ECO:0000256" key="5">
    <source>
        <dbReference type="SAM" id="MobiDB-lite"/>
    </source>
</evidence>
<evidence type="ECO:0000256" key="4">
    <source>
        <dbReference type="PROSITE-ProRule" id="PRU00510"/>
    </source>
</evidence>
<evidence type="ECO:0000256" key="1">
    <source>
        <dbReference type="ARBA" id="ARBA00022723"/>
    </source>
</evidence>
<name>A0ABV4MLG1_9VIBR</name>
<dbReference type="SUPFAM" id="SSF57716">
    <property type="entry name" value="Glucocorticoid receptor-like (DNA-binding domain)"/>
    <property type="match status" value="1"/>
</dbReference>
<dbReference type="InterPro" id="IPR000962">
    <property type="entry name" value="Znf_DskA_TraR"/>
</dbReference>
<keyword evidence="2" id="KW-0863">Zinc-finger</keyword>
<feature type="compositionally biased region" description="Basic and acidic residues" evidence="5">
    <location>
        <begin position="1"/>
        <end position="20"/>
    </location>
</feature>
<gene>
    <name evidence="7" type="ORF">ACED39_16720</name>
</gene>
<dbReference type="Pfam" id="PF01258">
    <property type="entry name" value="zf-dskA_traR"/>
    <property type="match status" value="1"/>
</dbReference>
<feature type="region of interest" description="Disordered" evidence="5">
    <location>
        <begin position="1"/>
        <end position="22"/>
    </location>
</feature>
<feature type="zinc finger region" description="dksA C4-type" evidence="4">
    <location>
        <begin position="45"/>
        <end position="69"/>
    </location>
</feature>
<sequence>MTDQFDRAQAREQSDREDAIAHQLSQAARCRLEQPAEDEDGNRHCLSCGVLIPPKRIKAMPRATRCVSCQSRKEP</sequence>
<evidence type="ECO:0000313" key="7">
    <source>
        <dbReference type="EMBL" id="MEZ8210420.1"/>
    </source>
</evidence>
<keyword evidence="3" id="KW-0862">Zinc</keyword>
<comment type="caution">
    <text evidence="7">The sequence shown here is derived from an EMBL/GenBank/DDBJ whole genome shotgun (WGS) entry which is preliminary data.</text>
</comment>
<keyword evidence="1" id="KW-0479">Metal-binding</keyword>